<comment type="caution">
    <text evidence="4">The sequence shown here is derived from an EMBL/GenBank/DDBJ whole genome shotgun (WGS) entry which is preliminary data.</text>
</comment>
<dbReference type="GO" id="GO:0000156">
    <property type="term" value="F:phosphorelay response regulator activity"/>
    <property type="evidence" value="ECO:0007669"/>
    <property type="project" value="InterPro"/>
</dbReference>
<name>A0A5R9KFG3_9BACT</name>
<dbReference type="PANTHER" id="PTHR37299">
    <property type="entry name" value="TRANSCRIPTIONAL REGULATOR-RELATED"/>
    <property type="match status" value="1"/>
</dbReference>
<dbReference type="Proteomes" id="UP000309788">
    <property type="component" value="Unassembled WGS sequence"/>
</dbReference>
<gene>
    <name evidence="4" type="ORF">FEM55_11210</name>
</gene>
<organism evidence="4 5">
    <name type="scientific">Dyadobacter sediminis</name>
    <dbReference type="NCBI Taxonomy" id="1493691"/>
    <lineage>
        <taxon>Bacteria</taxon>
        <taxon>Pseudomonadati</taxon>
        <taxon>Bacteroidota</taxon>
        <taxon>Cytophagia</taxon>
        <taxon>Cytophagales</taxon>
        <taxon>Spirosomataceae</taxon>
        <taxon>Dyadobacter</taxon>
    </lineage>
</organism>
<reference evidence="4 5" key="1">
    <citation type="submission" date="2019-05" db="EMBL/GenBank/DDBJ databases">
        <authorList>
            <person name="Qu J.-H."/>
        </authorList>
    </citation>
    <scope>NUCLEOTIDE SEQUENCE [LARGE SCALE GENOMIC DNA]</scope>
    <source>
        <strain evidence="4 5">Z12</strain>
    </source>
</reference>
<keyword evidence="5" id="KW-1185">Reference proteome</keyword>
<dbReference type="PANTHER" id="PTHR37299:SF1">
    <property type="entry name" value="STAGE 0 SPORULATION PROTEIN A HOMOLOG"/>
    <property type="match status" value="1"/>
</dbReference>
<dbReference type="EMBL" id="VCEI01000021">
    <property type="protein sequence ID" value="TLU94781.1"/>
    <property type="molecule type" value="Genomic_DNA"/>
</dbReference>
<dbReference type="SMART" id="SM00850">
    <property type="entry name" value="LytTR"/>
    <property type="match status" value="1"/>
</dbReference>
<proteinExistence type="predicted"/>
<sequence length="286" mass="33115">MNKIISFIDKSPSIMTEILIIENESKIAQELKDMIELTNAEFKVCGILQSVFEAKIWLINNKTPQLIFCSIQLPDGLGFEIFQDLSIAAPVIFCTDYNEYALEAFENNGIDYLLKPLDHFKLQRSLKKFTQLKELFGEENALNNRKFNNAALYLNSYKSSLLVYYQDKIIPVSLDKVDFIYYNNYQVNVYMQNAHYETRDTLNNIITSLNPKDFFRANRQFIIHRKAVVNIQQYFGRKLLIGTSSPTPEPVVVSKANSSEFLKWVEGLNTEENAYSALFDNMRLMS</sequence>
<dbReference type="OrthoDB" id="1646880at2"/>
<dbReference type="Gene3D" id="3.40.50.2300">
    <property type="match status" value="1"/>
</dbReference>
<evidence type="ECO:0000313" key="4">
    <source>
        <dbReference type="EMBL" id="TLU94781.1"/>
    </source>
</evidence>
<dbReference type="InterPro" id="IPR007492">
    <property type="entry name" value="LytTR_DNA-bd_dom"/>
</dbReference>
<evidence type="ECO:0000313" key="5">
    <source>
        <dbReference type="Proteomes" id="UP000309788"/>
    </source>
</evidence>
<dbReference type="RefSeq" id="WP_138281407.1">
    <property type="nucleotide sequence ID" value="NZ_BMGE01000002.1"/>
</dbReference>
<feature type="domain" description="HTH LytTR-type" evidence="3">
    <location>
        <begin position="161"/>
        <end position="233"/>
    </location>
</feature>
<accession>A0A5R9KFG3</accession>
<comment type="caution">
    <text evidence="1">Lacks conserved residue(s) required for the propagation of feature annotation.</text>
</comment>
<dbReference type="SMART" id="SM00448">
    <property type="entry name" value="REC"/>
    <property type="match status" value="1"/>
</dbReference>
<dbReference type="GO" id="GO:0003677">
    <property type="term" value="F:DNA binding"/>
    <property type="evidence" value="ECO:0007669"/>
    <property type="project" value="InterPro"/>
</dbReference>
<dbReference type="PROSITE" id="PS50110">
    <property type="entry name" value="RESPONSE_REGULATORY"/>
    <property type="match status" value="1"/>
</dbReference>
<feature type="domain" description="Response regulatory" evidence="2">
    <location>
        <begin position="17"/>
        <end position="130"/>
    </location>
</feature>
<dbReference type="SUPFAM" id="SSF52172">
    <property type="entry name" value="CheY-like"/>
    <property type="match status" value="1"/>
</dbReference>
<dbReference type="Pfam" id="PF00072">
    <property type="entry name" value="Response_reg"/>
    <property type="match status" value="1"/>
</dbReference>
<dbReference type="InterPro" id="IPR011006">
    <property type="entry name" value="CheY-like_superfamily"/>
</dbReference>
<dbReference type="AlphaFoldDB" id="A0A5R9KFG3"/>
<evidence type="ECO:0000256" key="1">
    <source>
        <dbReference type="PROSITE-ProRule" id="PRU00169"/>
    </source>
</evidence>
<dbReference type="InterPro" id="IPR001789">
    <property type="entry name" value="Sig_transdc_resp-reg_receiver"/>
</dbReference>
<dbReference type="PROSITE" id="PS50930">
    <property type="entry name" value="HTH_LYTTR"/>
    <property type="match status" value="1"/>
</dbReference>
<dbReference type="Pfam" id="PF04397">
    <property type="entry name" value="LytTR"/>
    <property type="match status" value="1"/>
</dbReference>
<evidence type="ECO:0000259" key="2">
    <source>
        <dbReference type="PROSITE" id="PS50110"/>
    </source>
</evidence>
<dbReference type="Gene3D" id="2.40.50.1020">
    <property type="entry name" value="LytTr DNA-binding domain"/>
    <property type="match status" value="1"/>
</dbReference>
<protein>
    <submittedName>
        <fullName evidence="4">Response regulator transcription factor</fullName>
    </submittedName>
</protein>
<dbReference type="InterPro" id="IPR046947">
    <property type="entry name" value="LytR-like"/>
</dbReference>
<evidence type="ECO:0000259" key="3">
    <source>
        <dbReference type="PROSITE" id="PS50930"/>
    </source>
</evidence>